<keyword evidence="1" id="KW-0472">Membrane</keyword>
<sequence>ELDEARLASLGIPIAQIANRLSQENINLAGGTIKEGEAEYLVRILNEFQNVEEIGEIVVGQKANVPIILTDVADVTKSHKERKVSTRVNGKESIEIAIYKEAGSNTVSVAQGVKGKLGEVQENVSGVSGDVNMEVVFDQSTFIEQSVNEVLNTAIMGGVLAVLVLFLFLRNSSTVIIGFSIPISVIATFFFLFIFDVSLNIMSLGGLALGIGMLVDNSIVVLESIDRYRKERLSAAEAAEKGGSEVGQAVVAATMTTLCVFVPIVFVEGIAGQLFRDLALTVTFSLISALLVAVTLIPMLSSRLRSEVDKERDEMAS</sequence>
<dbReference type="EMBL" id="UINC01124142">
    <property type="protein sequence ID" value="SVD01087.1"/>
    <property type="molecule type" value="Genomic_DNA"/>
</dbReference>
<accession>A0A382RVK4</accession>
<dbReference type="Gene3D" id="3.30.2090.10">
    <property type="entry name" value="Multidrug efflux transporter AcrB TolC docking domain, DN and DC subdomains"/>
    <property type="match status" value="1"/>
</dbReference>
<evidence type="ECO:0000256" key="1">
    <source>
        <dbReference type="SAM" id="Phobius"/>
    </source>
</evidence>
<feature type="transmembrane region" description="Helical" evidence="1">
    <location>
        <begin position="201"/>
        <end position="225"/>
    </location>
</feature>
<reference evidence="2" key="1">
    <citation type="submission" date="2018-05" db="EMBL/GenBank/DDBJ databases">
        <authorList>
            <person name="Lanie J.A."/>
            <person name="Ng W.-L."/>
            <person name="Kazmierczak K.M."/>
            <person name="Andrzejewski T.M."/>
            <person name="Davidsen T.M."/>
            <person name="Wayne K.J."/>
            <person name="Tettelin H."/>
            <person name="Glass J.I."/>
            <person name="Rusch D."/>
            <person name="Podicherti R."/>
            <person name="Tsui H.-C.T."/>
            <person name="Winkler M.E."/>
        </authorList>
    </citation>
    <scope>NUCLEOTIDE SEQUENCE</scope>
</reference>
<feature type="transmembrane region" description="Helical" evidence="1">
    <location>
        <begin position="150"/>
        <end position="169"/>
    </location>
</feature>
<dbReference type="PRINTS" id="PR00702">
    <property type="entry name" value="ACRIFLAVINRP"/>
</dbReference>
<dbReference type="Gene3D" id="1.20.1640.10">
    <property type="entry name" value="Multidrug efflux transporter AcrB transmembrane domain"/>
    <property type="match status" value="1"/>
</dbReference>
<evidence type="ECO:0008006" key="3">
    <source>
        <dbReference type="Google" id="ProtNLM"/>
    </source>
</evidence>
<feature type="transmembrane region" description="Helical" evidence="1">
    <location>
        <begin position="176"/>
        <end position="195"/>
    </location>
</feature>
<dbReference type="Pfam" id="PF00873">
    <property type="entry name" value="ACR_tran"/>
    <property type="match status" value="1"/>
</dbReference>
<dbReference type="PANTHER" id="PTHR32063">
    <property type="match status" value="1"/>
</dbReference>
<feature type="non-terminal residue" evidence="2">
    <location>
        <position position="1"/>
    </location>
</feature>
<keyword evidence="1" id="KW-0812">Transmembrane</keyword>
<dbReference type="AlphaFoldDB" id="A0A382RVK4"/>
<feature type="transmembrane region" description="Helical" evidence="1">
    <location>
        <begin position="278"/>
        <end position="300"/>
    </location>
</feature>
<organism evidence="2">
    <name type="scientific">marine metagenome</name>
    <dbReference type="NCBI Taxonomy" id="408172"/>
    <lineage>
        <taxon>unclassified sequences</taxon>
        <taxon>metagenomes</taxon>
        <taxon>ecological metagenomes</taxon>
    </lineage>
</organism>
<evidence type="ECO:0000313" key="2">
    <source>
        <dbReference type="EMBL" id="SVD01087.1"/>
    </source>
</evidence>
<keyword evidence="1" id="KW-1133">Transmembrane helix</keyword>
<dbReference type="SUPFAM" id="SSF82714">
    <property type="entry name" value="Multidrug efflux transporter AcrB TolC docking domain, DN and DC subdomains"/>
    <property type="match status" value="1"/>
</dbReference>
<dbReference type="GO" id="GO:0005886">
    <property type="term" value="C:plasma membrane"/>
    <property type="evidence" value="ECO:0007669"/>
    <property type="project" value="TreeGrafter"/>
</dbReference>
<dbReference type="PANTHER" id="PTHR32063:SF0">
    <property type="entry name" value="SWARMING MOTILITY PROTEIN SWRC"/>
    <property type="match status" value="1"/>
</dbReference>
<proteinExistence type="predicted"/>
<name>A0A382RVK4_9ZZZZ</name>
<dbReference type="InterPro" id="IPR001036">
    <property type="entry name" value="Acrflvin-R"/>
</dbReference>
<protein>
    <recommendedName>
        <fullName evidence="3">SSD domain-containing protein</fullName>
    </recommendedName>
</protein>
<dbReference type="GO" id="GO:0042910">
    <property type="term" value="F:xenobiotic transmembrane transporter activity"/>
    <property type="evidence" value="ECO:0007669"/>
    <property type="project" value="TreeGrafter"/>
</dbReference>
<feature type="transmembrane region" description="Helical" evidence="1">
    <location>
        <begin position="246"/>
        <end position="266"/>
    </location>
</feature>
<dbReference type="InterPro" id="IPR027463">
    <property type="entry name" value="AcrB_DN_DC_subdom"/>
</dbReference>
<feature type="non-terminal residue" evidence="2">
    <location>
        <position position="317"/>
    </location>
</feature>
<dbReference type="SUPFAM" id="SSF82866">
    <property type="entry name" value="Multidrug efflux transporter AcrB transmembrane domain"/>
    <property type="match status" value="1"/>
</dbReference>
<dbReference type="Gene3D" id="3.30.70.1320">
    <property type="entry name" value="Multidrug efflux transporter AcrB pore domain like"/>
    <property type="match status" value="1"/>
</dbReference>
<gene>
    <name evidence="2" type="ORF">METZ01_LOCUS353941</name>
</gene>